<keyword evidence="3" id="KW-1185">Reference proteome</keyword>
<dbReference type="Proteomes" id="UP000233556">
    <property type="component" value="Unassembled WGS sequence"/>
</dbReference>
<dbReference type="AlphaFoldDB" id="A0A2I0T8Y2"/>
<reference evidence="3" key="2">
    <citation type="submission" date="2017-12" db="EMBL/GenBank/DDBJ databases">
        <title>Genome sequence of the Bar-tailed Godwit (Limosa lapponica baueri).</title>
        <authorList>
            <person name="Lima N.C.B."/>
            <person name="Parody-Merino A.M."/>
            <person name="Battley P.F."/>
            <person name="Fidler A.E."/>
            <person name="Prosdocimi F."/>
        </authorList>
    </citation>
    <scope>NUCLEOTIDE SEQUENCE [LARGE SCALE GENOMIC DNA]</scope>
</reference>
<feature type="compositionally biased region" description="Gly residues" evidence="1">
    <location>
        <begin position="34"/>
        <end position="46"/>
    </location>
</feature>
<proteinExistence type="predicted"/>
<protein>
    <submittedName>
        <fullName evidence="2">Uncharacterized protein</fullName>
    </submittedName>
</protein>
<reference evidence="3" key="1">
    <citation type="submission" date="2017-11" db="EMBL/GenBank/DDBJ databases">
        <authorList>
            <person name="Lima N.C."/>
            <person name="Parody-Merino A.M."/>
            <person name="Battley P.F."/>
            <person name="Fidler A.E."/>
            <person name="Prosdocimi F."/>
        </authorList>
    </citation>
    <scope>NUCLEOTIDE SEQUENCE [LARGE SCALE GENOMIC DNA]</scope>
</reference>
<evidence type="ECO:0000256" key="1">
    <source>
        <dbReference type="SAM" id="MobiDB-lite"/>
    </source>
</evidence>
<evidence type="ECO:0000313" key="2">
    <source>
        <dbReference type="EMBL" id="PKU30245.1"/>
    </source>
</evidence>
<name>A0A2I0T8Y2_LIMLA</name>
<accession>A0A2I0T8Y2</accession>
<evidence type="ECO:0000313" key="3">
    <source>
        <dbReference type="Proteomes" id="UP000233556"/>
    </source>
</evidence>
<gene>
    <name evidence="2" type="ORF">llap_19452</name>
</gene>
<dbReference type="EMBL" id="KZ515119">
    <property type="protein sequence ID" value="PKU30245.1"/>
    <property type="molecule type" value="Genomic_DNA"/>
</dbReference>
<organism evidence="2 3">
    <name type="scientific">Limosa lapponica baueri</name>
    <dbReference type="NCBI Taxonomy" id="1758121"/>
    <lineage>
        <taxon>Eukaryota</taxon>
        <taxon>Metazoa</taxon>
        <taxon>Chordata</taxon>
        <taxon>Craniata</taxon>
        <taxon>Vertebrata</taxon>
        <taxon>Euteleostomi</taxon>
        <taxon>Archelosauria</taxon>
        <taxon>Archosauria</taxon>
        <taxon>Dinosauria</taxon>
        <taxon>Saurischia</taxon>
        <taxon>Theropoda</taxon>
        <taxon>Coelurosauria</taxon>
        <taxon>Aves</taxon>
        <taxon>Neognathae</taxon>
        <taxon>Neoaves</taxon>
        <taxon>Charadriiformes</taxon>
        <taxon>Scolopacidae</taxon>
        <taxon>Limosa</taxon>
    </lineage>
</organism>
<sequence>MYIPRAPAVTRPPLPPLAPGVQVLRGDQELHRGALGGGPAGEGGSRGQEPLQGEGGLRHRLGRPPHRPPPGQTLRFHL</sequence>
<feature type="region of interest" description="Disordered" evidence="1">
    <location>
        <begin position="29"/>
        <end position="78"/>
    </location>
</feature>